<evidence type="ECO:0000313" key="1">
    <source>
        <dbReference type="EMBL" id="AFC21345.1"/>
    </source>
</evidence>
<reference evidence="1 2" key="1">
    <citation type="journal article" date="2012" name="J. Virol.">
        <title>Genome Sequence of Cronobacter sakazakii Myovirus vB_CsaM_GAP31.</title>
        <authorList>
            <person name="Abbasifar R."/>
            <person name="Kropinski A.M."/>
            <person name="Sabour P.M."/>
            <person name="Ackermann H.W."/>
            <person name="Alanis Villa A."/>
            <person name="Abbasifar A."/>
            <person name="Griffiths M.W."/>
        </authorList>
    </citation>
    <scope>NUCLEOTIDE SEQUENCE [LARGE SCALE GENOMIC DNA]</scope>
</reference>
<accession>K4F992</accession>
<proteinExistence type="predicted"/>
<dbReference type="RefSeq" id="YP_006987000.1">
    <property type="nucleotide sequence ID" value="NC_019400.1"/>
</dbReference>
<organism evidence="1 2">
    <name type="scientific">Cronobacter phage vB_CsaM_GAP31</name>
    <dbReference type="NCBI Taxonomy" id="1141135"/>
    <lineage>
        <taxon>Viruses</taxon>
        <taxon>Duplodnaviria</taxon>
        <taxon>Heunggongvirae</taxon>
        <taxon>Uroviricota</taxon>
        <taxon>Caudoviricetes</taxon>
        <taxon>Vequintavirinae</taxon>
        <taxon>Seunavirus</taxon>
        <taxon>Seunavirus GAP31</taxon>
    </lineage>
</organism>
<sequence>MSKVYETLLAMTKPSDLYAYAEHVIEWNHVAYRARNNVATPFGLQWGFIREEFNELVDALRVGDRIETVDAACDLFVVASYACQLKSPEYLREACTPSPTLTFTIGDLEHNLYGNIQDPVYVLKLVTALCYRLDINLDYNMQQVLHSNDTKYPYLQDVLALWPDKEHNEALRLECKAIEDRSNGRYSGVRCHKVYNAKDPRSTDPRLVFFDNNGKIMKPSTFESPKIIA</sequence>
<dbReference type="Proteomes" id="UP000000458">
    <property type="component" value="Segment"/>
</dbReference>
<evidence type="ECO:0000313" key="2">
    <source>
        <dbReference type="Proteomes" id="UP000000458"/>
    </source>
</evidence>
<gene>
    <name evidence="1" type="ORF">GAP31_164</name>
</gene>
<keyword evidence="2" id="KW-1185">Reference proteome</keyword>
<dbReference type="OrthoDB" id="16524at10239"/>
<dbReference type="EMBL" id="JN882284">
    <property type="protein sequence ID" value="AFC21345.1"/>
    <property type="molecule type" value="Genomic_DNA"/>
</dbReference>
<dbReference type="GeneID" id="13993483"/>
<name>K4F992_9CAUD</name>
<dbReference type="KEGG" id="vg:13993483"/>
<protein>
    <submittedName>
        <fullName evidence="1">Uncharacterized protein</fullName>
    </submittedName>
</protein>